<proteinExistence type="predicted"/>
<name>A0ABY6J2B1_9BACT</name>
<keyword evidence="1" id="KW-0812">Transmembrane</keyword>
<protein>
    <recommendedName>
        <fullName evidence="4">6-phosphogluconate dehydrogenase</fullName>
    </recommendedName>
</protein>
<gene>
    <name evidence="2" type="ORF">MKQ68_19535</name>
</gene>
<keyword evidence="3" id="KW-1185">Reference proteome</keyword>
<keyword evidence="1" id="KW-0472">Membrane</keyword>
<organism evidence="2 3">
    <name type="scientific">Chitinophaga horti</name>
    <dbReference type="NCBI Taxonomy" id="2920382"/>
    <lineage>
        <taxon>Bacteria</taxon>
        <taxon>Pseudomonadati</taxon>
        <taxon>Bacteroidota</taxon>
        <taxon>Chitinophagia</taxon>
        <taxon>Chitinophagales</taxon>
        <taxon>Chitinophagaceae</taxon>
        <taxon>Chitinophaga</taxon>
    </lineage>
</organism>
<reference evidence="2" key="1">
    <citation type="submission" date="2022-10" db="EMBL/GenBank/DDBJ databases">
        <title>Chitinophaga sp. nov., isolated from soil.</title>
        <authorList>
            <person name="Jeon C.O."/>
        </authorList>
    </citation>
    <scope>NUCLEOTIDE SEQUENCE</scope>
    <source>
        <strain evidence="2">R8</strain>
    </source>
</reference>
<evidence type="ECO:0008006" key="4">
    <source>
        <dbReference type="Google" id="ProtNLM"/>
    </source>
</evidence>
<accession>A0ABY6J2B1</accession>
<dbReference type="Proteomes" id="UP001162741">
    <property type="component" value="Chromosome"/>
</dbReference>
<evidence type="ECO:0000313" key="2">
    <source>
        <dbReference type="EMBL" id="UYQ92282.1"/>
    </source>
</evidence>
<evidence type="ECO:0000313" key="3">
    <source>
        <dbReference type="Proteomes" id="UP001162741"/>
    </source>
</evidence>
<dbReference type="EMBL" id="CP107006">
    <property type="protein sequence ID" value="UYQ92282.1"/>
    <property type="molecule type" value="Genomic_DNA"/>
</dbReference>
<keyword evidence="1" id="KW-1133">Transmembrane helix</keyword>
<feature type="transmembrane region" description="Helical" evidence="1">
    <location>
        <begin position="6"/>
        <end position="28"/>
    </location>
</feature>
<evidence type="ECO:0000256" key="1">
    <source>
        <dbReference type="SAM" id="Phobius"/>
    </source>
</evidence>
<sequence>MRRFIFIIAAVIVLAIVSWGWFQFFFVFGEGPRAGELNYIMKKGYVWKTYEAKIIQVGFKGGSGSFQSNEFQFSVEDERVARQLMANSGKWVNVHYREYKGALPWRGMSRYVVDSVISVSNSPTGTTLP</sequence>
<dbReference type="RefSeq" id="WP_264280572.1">
    <property type="nucleotide sequence ID" value="NZ_CP107006.1"/>
</dbReference>